<dbReference type="EMBL" id="UYRT01085231">
    <property type="protein sequence ID" value="VDN29877.1"/>
    <property type="molecule type" value="Genomic_DNA"/>
</dbReference>
<dbReference type="Gene3D" id="3.40.50.1000">
    <property type="entry name" value="HAD superfamily/HAD-like"/>
    <property type="match status" value="1"/>
</dbReference>
<gene>
    <name evidence="1" type="ORF">GPUH_LOCUS17476</name>
</gene>
<dbReference type="InterPro" id="IPR023214">
    <property type="entry name" value="HAD_sf"/>
</dbReference>
<accession>A0A3P7N5R4</accession>
<dbReference type="AlphaFoldDB" id="A0A3P7N5R4"/>
<sequence>MPKWEGTLDDTALVDLAELLKTIHLSDVDDVRPTLQYYSQFDDPLKEFRERAARVAEMEKMQHQIESEKEAYVAPVKKYQGRLFGFRRHE</sequence>
<dbReference type="Proteomes" id="UP000271098">
    <property type="component" value="Unassembled WGS sequence"/>
</dbReference>
<evidence type="ECO:0008006" key="3">
    <source>
        <dbReference type="Google" id="ProtNLM"/>
    </source>
</evidence>
<keyword evidence="2" id="KW-1185">Reference proteome</keyword>
<dbReference type="OrthoDB" id="287041at2759"/>
<name>A0A3P7N5R4_9BILA</name>
<organism evidence="1 2">
    <name type="scientific">Gongylonema pulchrum</name>
    <dbReference type="NCBI Taxonomy" id="637853"/>
    <lineage>
        <taxon>Eukaryota</taxon>
        <taxon>Metazoa</taxon>
        <taxon>Ecdysozoa</taxon>
        <taxon>Nematoda</taxon>
        <taxon>Chromadorea</taxon>
        <taxon>Rhabditida</taxon>
        <taxon>Spirurina</taxon>
        <taxon>Spiruromorpha</taxon>
        <taxon>Spiruroidea</taxon>
        <taxon>Gongylonematidae</taxon>
        <taxon>Gongylonema</taxon>
    </lineage>
</organism>
<evidence type="ECO:0000313" key="2">
    <source>
        <dbReference type="Proteomes" id="UP000271098"/>
    </source>
</evidence>
<evidence type="ECO:0000313" key="1">
    <source>
        <dbReference type="EMBL" id="VDN29877.1"/>
    </source>
</evidence>
<reference evidence="1 2" key="1">
    <citation type="submission" date="2018-11" db="EMBL/GenBank/DDBJ databases">
        <authorList>
            <consortium name="Pathogen Informatics"/>
        </authorList>
    </citation>
    <scope>NUCLEOTIDE SEQUENCE [LARGE SCALE GENOMIC DNA]</scope>
</reference>
<protein>
    <recommendedName>
        <fullName evidence="3">FH2 domain-containing protein</fullName>
    </recommendedName>
</protein>
<proteinExistence type="predicted"/>